<dbReference type="Pfam" id="PF00566">
    <property type="entry name" value="RabGAP-TBC"/>
    <property type="match status" value="1"/>
</dbReference>
<feature type="region of interest" description="Disordered" evidence="1">
    <location>
        <begin position="329"/>
        <end position="391"/>
    </location>
</feature>
<evidence type="ECO:0000256" key="1">
    <source>
        <dbReference type="SAM" id="MobiDB-lite"/>
    </source>
</evidence>
<organism evidence="3 4">
    <name type="scientific">Zymoseptoria brevis</name>
    <dbReference type="NCBI Taxonomy" id="1047168"/>
    <lineage>
        <taxon>Eukaryota</taxon>
        <taxon>Fungi</taxon>
        <taxon>Dikarya</taxon>
        <taxon>Ascomycota</taxon>
        <taxon>Pezizomycotina</taxon>
        <taxon>Dothideomycetes</taxon>
        <taxon>Dothideomycetidae</taxon>
        <taxon>Mycosphaerellales</taxon>
        <taxon>Mycosphaerellaceae</taxon>
        <taxon>Zymoseptoria</taxon>
    </lineage>
</organism>
<feature type="compositionally biased region" description="Low complexity" evidence="1">
    <location>
        <begin position="603"/>
        <end position="621"/>
    </location>
</feature>
<evidence type="ECO:0000313" key="4">
    <source>
        <dbReference type="Proteomes" id="UP000033647"/>
    </source>
</evidence>
<dbReference type="PANTHER" id="PTHR47219">
    <property type="entry name" value="RAB GTPASE-ACTIVATING PROTEIN 1-LIKE"/>
    <property type="match status" value="1"/>
</dbReference>
<dbReference type="PROSITE" id="PS50086">
    <property type="entry name" value="TBC_RABGAP"/>
    <property type="match status" value="1"/>
</dbReference>
<comment type="caution">
    <text evidence="3">The sequence shown here is derived from an EMBL/GenBank/DDBJ whole genome shotgun (WGS) entry which is preliminary data.</text>
</comment>
<feature type="compositionally biased region" description="Basic residues" evidence="1">
    <location>
        <begin position="382"/>
        <end position="391"/>
    </location>
</feature>
<feature type="domain" description="Rab-GAP TBC" evidence="2">
    <location>
        <begin position="517"/>
        <end position="771"/>
    </location>
</feature>
<dbReference type="InterPro" id="IPR035969">
    <property type="entry name" value="Rab-GAP_TBC_sf"/>
</dbReference>
<dbReference type="Gene3D" id="1.10.472.80">
    <property type="entry name" value="Ypt/Rab-GAP domain of gyp1p, domain 3"/>
    <property type="match status" value="1"/>
</dbReference>
<dbReference type="InterPro" id="IPR000195">
    <property type="entry name" value="Rab-GAP-TBC_dom"/>
</dbReference>
<feature type="compositionally biased region" description="Polar residues" evidence="1">
    <location>
        <begin position="219"/>
        <end position="228"/>
    </location>
</feature>
<dbReference type="OrthoDB" id="294251at2759"/>
<feature type="region of interest" description="Disordered" evidence="1">
    <location>
        <begin position="167"/>
        <end position="247"/>
    </location>
</feature>
<feature type="compositionally biased region" description="Low complexity" evidence="1">
    <location>
        <begin position="48"/>
        <end position="57"/>
    </location>
</feature>
<dbReference type="SMART" id="SM00164">
    <property type="entry name" value="TBC"/>
    <property type="match status" value="1"/>
</dbReference>
<dbReference type="EMBL" id="LAFY01000070">
    <property type="protein sequence ID" value="KJY02231.1"/>
    <property type="molecule type" value="Genomic_DNA"/>
</dbReference>
<protein>
    <recommendedName>
        <fullName evidence="2">Rab-GAP TBC domain-containing protein</fullName>
    </recommendedName>
</protein>
<feature type="compositionally biased region" description="Basic and acidic residues" evidence="1">
    <location>
        <begin position="359"/>
        <end position="368"/>
    </location>
</feature>
<dbReference type="PANTHER" id="PTHR47219:SF20">
    <property type="entry name" value="TBC1 DOMAIN FAMILY MEMBER 2B"/>
    <property type="match status" value="1"/>
</dbReference>
<dbReference type="AlphaFoldDB" id="A0A0F4H151"/>
<accession>A0A0F4H151</accession>
<reference evidence="3 4" key="1">
    <citation type="submission" date="2015-03" db="EMBL/GenBank/DDBJ databases">
        <title>RNA-seq based gene annotation and comparative genomics of four Zymoseptoria species reveal species-specific pathogenicity related genes and transposable element activity.</title>
        <authorList>
            <person name="Grandaubert J."/>
            <person name="Bhattacharyya A."/>
            <person name="Stukenbrock E.H."/>
        </authorList>
    </citation>
    <scope>NUCLEOTIDE SEQUENCE [LARGE SCALE GENOMIC DNA]</scope>
    <source>
        <strain evidence="3 4">Zb18110</strain>
    </source>
</reference>
<feature type="compositionally biased region" description="Polar residues" evidence="1">
    <location>
        <begin position="369"/>
        <end position="380"/>
    </location>
</feature>
<feature type="region of interest" description="Disordered" evidence="1">
    <location>
        <begin position="602"/>
        <end position="624"/>
    </location>
</feature>
<feature type="region of interest" description="Disordered" evidence="1">
    <location>
        <begin position="1"/>
        <end position="103"/>
    </location>
</feature>
<gene>
    <name evidence="3" type="ORF">TI39_contig73g00007</name>
</gene>
<dbReference type="Gene3D" id="1.10.8.270">
    <property type="entry name" value="putative rabgap domain of human tbc1 domain family member 14 like domains"/>
    <property type="match status" value="1"/>
</dbReference>
<keyword evidence="4" id="KW-1185">Reference proteome</keyword>
<evidence type="ECO:0000259" key="2">
    <source>
        <dbReference type="PROSITE" id="PS50086"/>
    </source>
</evidence>
<dbReference type="Proteomes" id="UP000033647">
    <property type="component" value="Unassembled WGS sequence"/>
</dbReference>
<dbReference type="InterPro" id="IPR050302">
    <property type="entry name" value="Rab_GAP_TBC_domain"/>
</dbReference>
<feature type="compositionally biased region" description="Basic and acidic residues" evidence="1">
    <location>
        <begin position="1"/>
        <end position="15"/>
    </location>
</feature>
<proteinExistence type="predicted"/>
<dbReference type="STRING" id="1047168.A0A0F4H151"/>
<evidence type="ECO:0000313" key="3">
    <source>
        <dbReference type="EMBL" id="KJY02231.1"/>
    </source>
</evidence>
<name>A0A0F4H151_9PEZI</name>
<sequence length="883" mass="96981">MRDINEGRRAWESEHTISVAGTIPEAMNSAASTTAAAPRPSVNDDSSTGTPTTTTTTAIPEPHLPLRKASTAYRRRSRQGAVPTPILVSEQTSSPPHDRQHQNYHLNHHHYGQHTQLRGFHPRPTPNFASPHINPIQASSEHAFAAKEQRRPFKPALGVLESQHSSIPYNTSERDDQPPVSPLLPPGFGGSHASNFSRPKHPQSPAESLRGPQEHQHSNLRGSNNNRLTPEVVSAGPSTPHTAPRESFRSALTTNSSLGPSSSVNTTHTSLSSNADFVKVTREDWEEQSGLTDIDMSVEDAIGMYEDGFESGKGSLDIRSVRSMRSLVSLDPSASQPKLTAPAPTKRSRFDPANESDGAEARSVRSLDRASTQPLQQARPTTPKRLHAAHRRSQSASILILGVPRGQQAFASRTTNGPALFTPTSCERSSMQIVSGQNLQSRPVSEVIPRDRYGFKKASHYVTVEQYNAWNANYTVHIERRAKKWQMLMRSYGLTTSPGAVRFPPKSDKIKRYVRKGIPPDYRGNAWFWYAGGPGKLAREPGLYGDLLEKVEQGGLGDTDREHIERDLNRTFPDNVRFKPDPSDMFDVQAGAGGGRLTQQFLRDSNTTNGTGRNNANSTRNRMTKDPETPIVQALRRVLQAFAVHNPQIGYCQSLNFIAGLLLLFLNEDEEKAFILLEIVTSLHLPGTHGVALEGANIDIGVLMSCIKDSLPAVWSQLDDQGGMGGVGGGSGPLRLPTVSLATTAWFMSLFVGTLPIECVLRVWDCLFFEGSKTLFRVALSIFKAAEPQILALGDPMEVFQLVQSFPRGMLDANGLMDTCFRRRGGYGSVSQGMIEDRRAERRKVVKEGAAEQHGSALDLSSGTFRKLRGRLRSTRGRRIETS</sequence>
<dbReference type="GO" id="GO:0005096">
    <property type="term" value="F:GTPase activator activity"/>
    <property type="evidence" value="ECO:0007669"/>
    <property type="project" value="TreeGrafter"/>
</dbReference>
<dbReference type="SUPFAM" id="SSF47923">
    <property type="entry name" value="Ypt/Rab-GAP domain of gyp1p"/>
    <property type="match status" value="2"/>
</dbReference>
<dbReference type="GO" id="GO:0031267">
    <property type="term" value="F:small GTPase binding"/>
    <property type="evidence" value="ECO:0007669"/>
    <property type="project" value="TreeGrafter"/>
</dbReference>